<proteinExistence type="predicted"/>
<dbReference type="Pfam" id="PF16656">
    <property type="entry name" value="Pur_ac_phosph_N"/>
    <property type="match status" value="1"/>
</dbReference>
<evidence type="ECO:0000259" key="4">
    <source>
        <dbReference type="Pfam" id="PF00149"/>
    </source>
</evidence>
<dbReference type="RefSeq" id="WP_067859720.1">
    <property type="nucleotide sequence ID" value="NZ_CP011502.1"/>
</dbReference>
<dbReference type="GO" id="GO:0003993">
    <property type="term" value="F:acid phosphatase activity"/>
    <property type="evidence" value="ECO:0007669"/>
    <property type="project" value="InterPro"/>
</dbReference>
<evidence type="ECO:0000256" key="2">
    <source>
        <dbReference type="SAM" id="MobiDB-lite"/>
    </source>
</evidence>
<dbReference type="OrthoDB" id="9804511at2"/>
<dbReference type="EMBL" id="CP011502">
    <property type="protein sequence ID" value="ALX05633.1"/>
    <property type="molecule type" value="Genomic_DNA"/>
</dbReference>
<evidence type="ECO:0000256" key="1">
    <source>
        <dbReference type="ARBA" id="ARBA00022729"/>
    </source>
</evidence>
<evidence type="ECO:0000256" key="3">
    <source>
        <dbReference type="SAM" id="SignalP"/>
    </source>
</evidence>
<keyword evidence="7" id="KW-1185">Reference proteome</keyword>
<dbReference type="STRING" id="2041.AERYTH_13470"/>
<dbReference type="PANTHER" id="PTHR22953:SF153">
    <property type="entry name" value="PURPLE ACID PHOSPHATASE"/>
    <property type="match status" value="1"/>
</dbReference>
<protein>
    <recommendedName>
        <fullName evidence="8">Fibronectin type-III domain-containing protein</fullName>
    </recommendedName>
</protein>
<dbReference type="PANTHER" id="PTHR22953">
    <property type="entry name" value="ACID PHOSPHATASE RELATED"/>
    <property type="match status" value="1"/>
</dbReference>
<dbReference type="Pfam" id="PF00149">
    <property type="entry name" value="Metallophos"/>
    <property type="match status" value="1"/>
</dbReference>
<dbReference type="SUPFAM" id="SSF49363">
    <property type="entry name" value="Purple acid phosphatase, N-terminal domain"/>
    <property type="match status" value="1"/>
</dbReference>
<dbReference type="InterPro" id="IPR029052">
    <property type="entry name" value="Metallo-depent_PP-like"/>
</dbReference>
<feature type="domain" description="Purple acid phosphatase N-terminal" evidence="5">
    <location>
        <begin position="37"/>
        <end position="131"/>
    </location>
</feature>
<organism evidence="6 7">
    <name type="scientific">Aeromicrobium erythreum</name>
    <dbReference type="NCBI Taxonomy" id="2041"/>
    <lineage>
        <taxon>Bacteria</taxon>
        <taxon>Bacillati</taxon>
        <taxon>Actinomycetota</taxon>
        <taxon>Actinomycetes</taxon>
        <taxon>Propionibacteriales</taxon>
        <taxon>Nocardioidaceae</taxon>
        <taxon>Aeromicrobium</taxon>
    </lineage>
</organism>
<feature type="region of interest" description="Disordered" evidence="2">
    <location>
        <begin position="18"/>
        <end position="37"/>
    </location>
</feature>
<dbReference type="InterPro" id="IPR039331">
    <property type="entry name" value="PAPs-like"/>
</dbReference>
<evidence type="ECO:0000259" key="5">
    <source>
        <dbReference type="Pfam" id="PF16656"/>
    </source>
</evidence>
<name>A0A0U4BKE5_9ACTN</name>
<dbReference type="SUPFAM" id="SSF56300">
    <property type="entry name" value="Metallo-dependent phosphatases"/>
    <property type="match status" value="1"/>
</dbReference>
<dbReference type="InterPro" id="IPR008963">
    <property type="entry name" value="Purple_acid_Pase-like_N"/>
</dbReference>
<gene>
    <name evidence="6" type="ORF">AERYTH_13470</name>
</gene>
<dbReference type="Gene3D" id="3.60.21.10">
    <property type="match status" value="1"/>
</dbReference>
<dbReference type="AlphaFoldDB" id="A0A0U4BKE5"/>
<dbReference type="InterPro" id="IPR015914">
    <property type="entry name" value="PAPs_N"/>
</dbReference>
<evidence type="ECO:0000313" key="7">
    <source>
        <dbReference type="Proteomes" id="UP000067689"/>
    </source>
</evidence>
<feature type="domain" description="Calcineurin-like phosphoesterase" evidence="4">
    <location>
        <begin position="141"/>
        <end position="329"/>
    </location>
</feature>
<accession>A0A0U4BKE5</accession>
<dbReference type="Gene3D" id="2.60.40.380">
    <property type="entry name" value="Purple acid phosphatase-like, N-terminal"/>
    <property type="match status" value="1"/>
</dbReference>
<dbReference type="KEGG" id="aer:AERYTH_13470"/>
<evidence type="ECO:0000313" key="6">
    <source>
        <dbReference type="EMBL" id="ALX05633.1"/>
    </source>
</evidence>
<feature type="signal peptide" evidence="3">
    <location>
        <begin position="1"/>
        <end position="23"/>
    </location>
</feature>
<dbReference type="Proteomes" id="UP000067689">
    <property type="component" value="Chromosome"/>
</dbReference>
<sequence length="427" mass="46781">MKRGLVASTCAALVLAGCSPSTPQETAPAERGTGTTPTFVVLNPTPDPATSQTVTWRSREAFDDQRVVARPVGGGPEVRAAATRKAATSVRDSGSALPAYTATLRGLQPGTRYRYRVENAGGTAGPYTFRTPRDDDAPWTFLALGDTQVDNADVPARIVREAVDEHPEANLVLHAGDVVNEPWRHGEWVDLMKALAPVRTSRNLAVSIGNHERCILVRGCRSGGAEGFRTYFTDPSNDVEGQQPTWYSFDQQGVRFVVLDSFGTDLEAQARFLDERLADNPNRWSVVLMHAGPFASRVYRTNTEVYSTILPVVEKHDVDLFLNGHDHVYTSGYHGDPDGTVFAVSDSGPKYYQISGEDWTRRGATRTRWAKQVSTYQVVDVGPDALHYRAVVAAHGYAPQPRLRPGTVLDDVTVRKDAEGTKTVTRR</sequence>
<dbReference type="InterPro" id="IPR004843">
    <property type="entry name" value="Calcineurin-like_PHP"/>
</dbReference>
<dbReference type="PROSITE" id="PS51257">
    <property type="entry name" value="PROKAR_LIPOPROTEIN"/>
    <property type="match status" value="1"/>
</dbReference>
<dbReference type="PATRIC" id="fig|2041.4.peg.2811"/>
<evidence type="ECO:0008006" key="8">
    <source>
        <dbReference type="Google" id="ProtNLM"/>
    </source>
</evidence>
<keyword evidence="1 3" id="KW-0732">Signal</keyword>
<reference evidence="6 7" key="1">
    <citation type="journal article" date="1991" name="Int. J. Syst. Bacteriol.">
        <title>Description of the erythromycin-producing bacterium Arthrobacter sp. strain NRRL B-3381 as Aeromicrobium erythreum gen. nov., sp. nov.</title>
        <authorList>
            <person name="Miller E.S."/>
            <person name="Woese C.R."/>
            <person name="Brenner S."/>
        </authorList>
    </citation>
    <scope>NUCLEOTIDE SEQUENCE [LARGE SCALE GENOMIC DNA]</scope>
    <source>
        <strain evidence="6 7">AR18</strain>
    </source>
</reference>
<dbReference type="GO" id="GO:0046872">
    <property type="term" value="F:metal ion binding"/>
    <property type="evidence" value="ECO:0007669"/>
    <property type="project" value="InterPro"/>
</dbReference>
<feature type="chain" id="PRO_5039023284" description="Fibronectin type-III domain-containing protein" evidence="3">
    <location>
        <begin position="24"/>
        <end position="427"/>
    </location>
</feature>